<dbReference type="CDD" id="cd00198">
    <property type="entry name" value="vWFA"/>
    <property type="match status" value="1"/>
</dbReference>
<dbReference type="Pfam" id="PF13519">
    <property type="entry name" value="VWA_2"/>
    <property type="match status" value="1"/>
</dbReference>
<dbReference type="Pfam" id="PF07090">
    <property type="entry name" value="GATase1_like"/>
    <property type="match status" value="1"/>
</dbReference>
<dbReference type="RefSeq" id="WP_195171250.1">
    <property type="nucleotide sequence ID" value="NZ_CP062983.1"/>
</dbReference>
<evidence type="ECO:0000313" key="4">
    <source>
        <dbReference type="EMBL" id="QPC83183.1"/>
    </source>
</evidence>
<evidence type="ECO:0000256" key="2">
    <source>
        <dbReference type="SAM" id="Phobius"/>
    </source>
</evidence>
<evidence type="ECO:0000259" key="3">
    <source>
        <dbReference type="PROSITE" id="PS50234"/>
    </source>
</evidence>
<evidence type="ECO:0000313" key="5">
    <source>
        <dbReference type="Proteomes" id="UP000594468"/>
    </source>
</evidence>
<dbReference type="PANTHER" id="PTHR37947:SF2">
    <property type="entry name" value="VON WILLEBRAND FACTOR TYPE A"/>
    <property type="match status" value="1"/>
</dbReference>
<evidence type="ECO:0000256" key="1">
    <source>
        <dbReference type="SAM" id="MobiDB-lite"/>
    </source>
</evidence>
<dbReference type="InterPro" id="IPR010768">
    <property type="entry name" value="GATase1-like"/>
</dbReference>
<dbReference type="PROSITE" id="PS50234">
    <property type="entry name" value="VWFA"/>
    <property type="match status" value="2"/>
</dbReference>
<feature type="region of interest" description="Disordered" evidence="1">
    <location>
        <begin position="884"/>
        <end position="967"/>
    </location>
</feature>
<dbReference type="CDD" id="cd03143">
    <property type="entry name" value="A4_beta-galactosidase_middle_domain"/>
    <property type="match status" value="1"/>
</dbReference>
<dbReference type="AlphaFoldDB" id="A0A7S8EAC7"/>
<keyword evidence="2" id="KW-0812">Transmembrane</keyword>
<dbReference type="InterPro" id="IPR002035">
    <property type="entry name" value="VWF_A"/>
</dbReference>
<reference evidence="4 5" key="1">
    <citation type="submission" date="2020-02" db="EMBL/GenBank/DDBJ databases">
        <authorList>
            <person name="Zheng R.K."/>
            <person name="Sun C.M."/>
        </authorList>
    </citation>
    <scope>NUCLEOTIDE SEQUENCE [LARGE SCALE GENOMIC DNA]</scope>
    <source>
        <strain evidence="5">rifampicinis</strain>
    </source>
</reference>
<dbReference type="SMART" id="SM00327">
    <property type="entry name" value="VWA"/>
    <property type="match status" value="2"/>
</dbReference>
<organism evidence="4 5">
    <name type="scientific">Phototrophicus methaneseepsis</name>
    <dbReference type="NCBI Taxonomy" id="2710758"/>
    <lineage>
        <taxon>Bacteria</taxon>
        <taxon>Bacillati</taxon>
        <taxon>Chloroflexota</taxon>
        <taxon>Candidatus Thermofontia</taxon>
        <taxon>Phototrophicales</taxon>
        <taxon>Phototrophicaceae</taxon>
        <taxon>Phototrophicus</taxon>
    </lineage>
</organism>
<dbReference type="Gene3D" id="3.40.50.880">
    <property type="match status" value="2"/>
</dbReference>
<dbReference type="Gene3D" id="3.40.50.410">
    <property type="entry name" value="von Willebrand factor, type A domain"/>
    <property type="match status" value="1"/>
</dbReference>
<dbReference type="SUPFAM" id="SSF53300">
    <property type="entry name" value="vWA-like"/>
    <property type="match status" value="2"/>
</dbReference>
<gene>
    <name evidence="4" type="ORF">G4Y79_02065</name>
</gene>
<dbReference type="InterPro" id="IPR029062">
    <property type="entry name" value="Class_I_gatase-like"/>
</dbReference>
<feature type="compositionally biased region" description="Basic and acidic residues" evidence="1">
    <location>
        <begin position="958"/>
        <end position="967"/>
    </location>
</feature>
<sequence length="967" mass="106139">MSIANPVLFLILLLALPLTWVIGWPRYSFRRRRDVVSLVIRSVLLLLVILAIGGLQLVRAVEKQSVVFLVDVSDSVGTEMQEAQLAYIQEAISNKPTDDEWAVVVFGADVAPERAFNTLTEAPPNLRSQVLTGNTNIAEAIQTAIAIFPADARRRIIILSDGQETIGDAEAKARLAEAAGIEISYVPFFRQQMADVRIIDLEAPSRVIESQDFDLSVSIESALETPARLSLYANGNLIREEDIQLPQGITRYTLTQSGAQSGFLNFSARIDVLNEDGFSQNNQLASFTQVVGPPRVLLVASEEAEITQLLPALQEAGLNVDVTTPANLSPESAGLADYKSIIVANVPATDFTQRQMERLDSYVSELGGGLVFIGGPDSYGPGRYYDTPIEDALPVEMQIRDQQRLPQLTIAYLIDRSGSMAAVGTSGVANIELAKRAIDLSISFLQPTDRAAVGTFDTGGAWVAPFQPVYDERELQRLVATLRSGGGTDIGAGLSLVERDILQEPSQRKHIILLTDGGSNPEGLVERTQQLYEQHDVTTSVIAIGSNPPAFLQEMARVGDGNYHQVADVGQIPNVFALETVLASRTFIEEGDFTAVRTSNSPILDGITALPPYSGYIATTEKDLATVVLRGPEPNSDPLLATWQYGLGRSVAFTSDATARWASNWVTWDNFVRFWGQVVTWSITESATNNIETRIVMQDEMARIIVDAQDEVGGFLNNLQLEAALLDPTNTGRTVRLSQVAPGRYEGAFRPTEEGAYFLTITGSGLVDGEETSFNEVNGWVQSYSPEYTQPEPDEGLLVSIAALTGGQSLEAVPEEAFVPSEEFRTAALPLWPWLLLAAMMLLPFDIAVRRLIITRSDLQRLGDWMNRGRSVAVPDERLSTLRDARSRARNRTGAGEEDATVARLRQRRDQRRSTEADQQPRPQAPRRPSSRDPEFNLPPDRTSQDSTVGSLLKRRRERQDDEQGDE</sequence>
<dbReference type="SUPFAM" id="SSF52317">
    <property type="entry name" value="Class I glutamine amidotransferase-like"/>
    <property type="match status" value="1"/>
</dbReference>
<name>A0A7S8EAC7_9CHLR</name>
<feature type="transmembrane region" description="Helical" evidence="2">
    <location>
        <begin position="35"/>
        <end position="58"/>
    </location>
</feature>
<dbReference type="InterPro" id="IPR036465">
    <property type="entry name" value="vWFA_dom_sf"/>
</dbReference>
<proteinExistence type="predicted"/>
<dbReference type="KEGG" id="pmet:G4Y79_02065"/>
<dbReference type="PANTHER" id="PTHR37947">
    <property type="entry name" value="BLL2462 PROTEIN"/>
    <property type="match status" value="1"/>
</dbReference>
<dbReference type="Proteomes" id="UP000594468">
    <property type="component" value="Chromosome"/>
</dbReference>
<dbReference type="Pfam" id="PF00092">
    <property type="entry name" value="VWA"/>
    <property type="match status" value="1"/>
</dbReference>
<protein>
    <submittedName>
        <fullName evidence="4">VWA domain-containing protein</fullName>
    </submittedName>
</protein>
<feature type="domain" description="VWFA" evidence="3">
    <location>
        <begin position="409"/>
        <end position="581"/>
    </location>
</feature>
<keyword evidence="2" id="KW-1133">Transmembrane helix</keyword>
<keyword evidence="2" id="KW-0472">Membrane</keyword>
<dbReference type="EMBL" id="CP062983">
    <property type="protein sequence ID" value="QPC83183.1"/>
    <property type="molecule type" value="Genomic_DNA"/>
</dbReference>
<accession>A0A7S8EAC7</accession>
<feature type="transmembrane region" description="Helical" evidence="2">
    <location>
        <begin position="6"/>
        <end position="23"/>
    </location>
</feature>
<feature type="domain" description="VWFA" evidence="3">
    <location>
        <begin position="65"/>
        <end position="226"/>
    </location>
</feature>
<keyword evidence="5" id="KW-1185">Reference proteome</keyword>